<feature type="domain" description="DNA mismatch repair protein HSM3 C-terminal" evidence="9">
    <location>
        <begin position="314"/>
        <end position="463"/>
    </location>
</feature>
<dbReference type="GO" id="GO:0005737">
    <property type="term" value="C:cytoplasm"/>
    <property type="evidence" value="ECO:0007669"/>
    <property type="project" value="UniProtKB-SubCell"/>
</dbReference>
<evidence type="ECO:0000313" key="12">
    <source>
        <dbReference type="Proteomes" id="UP000019384"/>
    </source>
</evidence>
<reference evidence="11" key="1">
    <citation type="submission" date="2013-12" db="EMBL/GenBank/DDBJ databases">
        <authorList>
            <person name="Genoscope - CEA"/>
        </authorList>
    </citation>
    <scope>NUCLEOTIDE SEQUENCE</scope>
    <source>
        <strain evidence="11">CBS 1993</strain>
    </source>
</reference>
<comment type="similarity">
    <text evidence="2">Belongs to the proteasome subunit S5B/HSM3 family.</text>
</comment>
<dbReference type="EMBL" id="HG793126">
    <property type="protein sequence ID" value="CDK25971.1"/>
    <property type="molecule type" value="Genomic_DNA"/>
</dbReference>
<dbReference type="Pfam" id="PF18795">
    <property type="entry name" value="HSM3_N"/>
    <property type="match status" value="1"/>
</dbReference>
<sequence>MTDPVISNLAQYIQQSIDTKFNIAFDETLVLDAIQKLKTDRDLTVPDGKPDDFVQEKIVEPLVQVLQIDIAIEIKQLIVQLLEAVFTFFTFDQVLVATSLSWLIDGLQSQFLELELLCLNIIVRASPADVLANTPIIKIILTRLSQEDSPLALVNAIEVVIQELLPRGELIQRRVKSDEIVSILVQMTQSDILRARLCDLLVILVPYTGPGELPPTLFVQPLASLEQKDDPLAIGLVLGFYSKILDYAEEKPWLVESLWPAFDEIVASYLNGYIHENSMFLEGDASALVGKMSYLPGFSLLDGKHNILKTAVKNVPSYWKLLSLTNPLALLETQKEFVETLTLKAATVPIYENLLSNELSFTGCPISGRDILKLPAPLNYRVIHSVAEYPHGRHVLLTKWSQVMSFILDESHIVETEIWQLKLDTIQLLLLYPTEEEKGIWNRRLLRLYSQMKGATDVQATVASATA</sequence>
<dbReference type="InterPro" id="IPR016024">
    <property type="entry name" value="ARM-type_fold"/>
</dbReference>
<evidence type="ECO:0000256" key="7">
    <source>
        <dbReference type="ARBA" id="ARBA00023204"/>
    </source>
</evidence>
<dbReference type="InterPro" id="IPR040752">
    <property type="entry name" value="HSM3_C"/>
</dbReference>
<keyword evidence="7" id="KW-0234">DNA repair</keyword>
<evidence type="ECO:0000256" key="6">
    <source>
        <dbReference type="ARBA" id="ARBA00023186"/>
    </source>
</evidence>
<evidence type="ECO:0000256" key="4">
    <source>
        <dbReference type="ARBA" id="ARBA00022490"/>
    </source>
</evidence>
<dbReference type="RefSeq" id="XP_022457981.1">
    <property type="nucleotide sequence ID" value="XM_022604173.1"/>
</dbReference>
<dbReference type="GeneID" id="34519369"/>
<keyword evidence="5" id="KW-0227">DNA damage</keyword>
<feature type="domain" description="DNA mismatch repair protein HSM3 N-terminal" evidence="10">
    <location>
        <begin position="55"/>
        <end position="246"/>
    </location>
</feature>
<keyword evidence="6" id="KW-0143">Chaperone</keyword>
<dbReference type="InterPro" id="IPR041335">
    <property type="entry name" value="HSM3_N"/>
</dbReference>
<protein>
    <recommendedName>
        <fullName evidence="3">DNA mismatch repair protein HSM3</fullName>
    </recommendedName>
</protein>
<dbReference type="SUPFAM" id="SSF48371">
    <property type="entry name" value="ARM repeat"/>
    <property type="match status" value="1"/>
</dbReference>
<dbReference type="OrthoDB" id="4074002at2759"/>
<keyword evidence="12" id="KW-1185">Reference proteome</keyword>
<organism evidence="11 12">
    <name type="scientific">Kuraishia capsulata CBS 1993</name>
    <dbReference type="NCBI Taxonomy" id="1382522"/>
    <lineage>
        <taxon>Eukaryota</taxon>
        <taxon>Fungi</taxon>
        <taxon>Dikarya</taxon>
        <taxon>Ascomycota</taxon>
        <taxon>Saccharomycotina</taxon>
        <taxon>Pichiomycetes</taxon>
        <taxon>Pichiales</taxon>
        <taxon>Pichiaceae</taxon>
        <taxon>Kuraishia</taxon>
    </lineage>
</organism>
<comment type="subcellular location">
    <subcellularLocation>
        <location evidence="1">Cytoplasm</location>
    </subcellularLocation>
</comment>
<evidence type="ECO:0000256" key="8">
    <source>
        <dbReference type="ARBA" id="ARBA00024671"/>
    </source>
</evidence>
<gene>
    <name evidence="11" type="ORF">KUCA_T00001942001</name>
</gene>
<dbReference type="Pfam" id="PF18794">
    <property type="entry name" value="HSM3_C"/>
    <property type="match status" value="1"/>
</dbReference>
<evidence type="ECO:0000256" key="3">
    <source>
        <dbReference type="ARBA" id="ARBA00019167"/>
    </source>
</evidence>
<proteinExistence type="inferred from homology"/>
<reference evidence="11" key="2">
    <citation type="submission" date="2014-02" db="EMBL/GenBank/DDBJ databases">
        <title>Complete DNA sequence of /Kuraishia capsulata/ illustrates novel genomic features among budding yeasts (/Saccharomycotina/).</title>
        <authorList>
            <person name="Morales L."/>
            <person name="Noel B."/>
            <person name="Porcel B."/>
            <person name="Marcet-Houben M."/>
            <person name="Hullo M-F."/>
            <person name="Sacerdot C."/>
            <person name="Tekaia F."/>
            <person name="Leh-Louis V."/>
            <person name="Despons L."/>
            <person name="Khanna V."/>
            <person name="Aury J-M."/>
            <person name="Barbe V."/>
            <person name="Couloux A."/>
            <person name="Labadie K."/>
            <person name="Pelletier E."/>
            <person name="Souciet J-L."/>
            <person name="Boekhout T."/>
            <person name="Gabaldon T."/>
            <person name="Wincker P."/>
            <person name="Dujon B."/>
        </authorList>
    </citation>
    <scope>NUCLEOTIDE SEQUENCE</scope>
    <source>
        <strain evidence="11">CBS 1993</strain>
    </source>
</reference>
<dbReference type="Proteomes" id="UP000019384">
    <property type="component" value="Unassembled WGS sequence"/>
</dbReference>
<dbReference type="AlphaFoldDB" id="W6MIJ6"/>
<dbReference type="HOGENOM" id="CLU_585344_0_0_1"/>
<dbReference type="Gene3D" id="1.25.10.50">
    <property type="match status" value="1"/>
</dbReference>
<evidence type="ECO:0000313" key="11">
    <source>
        <dbReference type="EMBL" id="CDK25971.1"/>
    </source>
</evidence>
<comment type="function">
    <text evidence="8">Involved in DNA mismatch repair in slow-growing cells. Acts as a chaperone during the assembly of the 26S proteasome, specifically of the base subcomplex of the 19S regulatory complex (RC).</text>
</comment>
<dbReference type="STRING" id="1382522.W6MIJ6"/>
<name>W6MIJ6_9ASCO</name>
<accession>W6MIJ6</accession>
<dbReference type="Gene3D" id="1.25.40.580">
    <property type="match status" value="1"/>
</dbReference>
<dbReference type="GO" id="GO:0006281">
    <property type="term" value="P:DNA repair"/>
    <property type="evidence" value="ECO:0007669"/>
    <property type="project" value="UniProtKB-KW"/>
</dbReference>
<evidence type="ECO:0000256" key="2">
    <source>
        <dbReference type="ARBA" id="ARBA00006823"/>
    </source>
</evidence>
<evidence type="ECO:0000256" key="1">
    <source>
        <dbReference type="ARBA" id="ARBA00004496"/>
    </source>
</evidence>
<evidence type="ECO:0000259" key="10">
    <source>
        <dbReference type="Pfam" id="PF18795"/>
    </source>
</evidence>
<evidence type="ECO:0000256" key="5">
    <source>
        <dbReference type="ARBA" id="ARBA00022763"/>
    </source>
</evidence>
<evidence type="ECO:0000259" key="9">
    <source>
        <dbReference type="Pfam" id="PF18794"/>
    </source>
</evidence>
<keyword evidence="4" id="KW-0963">Cytoplasm</keyword>